<dbReference type="InParanoid" id="A2EXP4"/>
<protein>
    <submittedName>
        <fullName evidence="1">Uncharacterized protein</fullName>
    </submittedName>
</protein>
<evidence type="ECO:0000313" key="1">
    <source>
        <dbReference type="EMBL" id="EAY02554.1"/>
    </source>
</evidence>
<dbReference type="Proteomes" id="UP000001542">
    <property type="component" value="Unassembled WGS sequence"/>
</dbReference>
<reference evidence="1" key="1">
    <citation type="submission" date="2006-10" db="EMBL/GenBank/DDBJ databases">
        <authorList>
            <person name="Amadeo P."/>
            <person name="Zhao Q."/>
            <person name="Wortman J."/>
            <person name="Fraser-Liggett C."/>
            <person name="Carlton J."/>
        </authorList>
    </citation>
    <scope>NUCLEOTIDE SEQUENCE</scope>
    <source>
        <strain evidence="1">G3</strain>
    </source>
</reference>
<proteinExistence type="predicted"/>
<sequence>MTKVFQSLFECGEPFPTSSKLFKENNVLTLTNDAIIKHKNFFDILYLKASSSMMADNFTKLANITESFPEVNSWILLSKYEELATDKPHFEALSSQYGNNEMCNSIFERFTNDAQLINQLTLNLGIKISTDDLANKSIPHFLMPIISTIETEVLDSFMQNKLFVLADNDRERDISILYAYRCYESVLDKFDPVKLNEYLSKIRDPEVIRCLTVDLFSLLFLPQLDFSLEDAKLLITAIMPFASSQEYDAISRGLSRLMFGQHLGFTKFKECLYSQEEALVKCLSQKMFELCEKTVQGNAKLVELCQAAQALDVLRTNSTVSLKIPNKTFELEKNFSYMVTSPSFKSDIPGLNKIFESRKNKTPLQILAPVDTTQNINDLMKLIQNAMEDYTLIDQIPVNYNLLHQYLSMEAMLHQKNYKSPAQIIQELKNSTEISKILGPNSIERILATKNSIDLLPIMEKEYPLVAQCIKLINNPRKISENEVEILNSLQSEICEEDFVKEVKEALNNNDIDKLIDLRLKNTKIFDSLTVDVKLSDFIQIYPEKSSLNVVKVAELGIEKKDTKGIIDELLNKQEFLLGKRFAKEFYELDYFIEKMTLFIQKDPFCLKKYGEFSVEILNLLPSDVCTKTVKNATFDLDIENTSIESLAQKLNLVDIDEDLYDKIKEEIEKDKLNLTEKVELNKFKFKEVIVDVLSIEKSLERINLFKKKQNITKLFCELLLNDVSKLEFDSVESENEVIKIMTKISRILNKIKSEVSKSELFLYETECSQVNSLTKLFRENILFGRYSIPVDLSYFNSLAFVDDLSLKCCLKDVDIVDEIKGPWKFSSSIALLSKAIISFLMGDDKLSRDSIQREKILGGHLKPLGLQMAVRDLSYPYLYFLTRTQNSDPYLSMLLGSNTQLLVSCKDKKVKCKMPNGNQIHGVAVRSIHERVRAILDGLDFSLQLNEQAIFLNDIIKVFFGPIEYSTFCSSCGMFESSITSYNEIPSSQKGLQMTMRTIFVPAIANLQWKKLLRYVDELSKVINVEQVADFFWQKGMEDLSLSLLIKLKKYEKALNYKMQILPTRESWSKKLEDLKFIVDTVVSEIHERSNKKQSNEEDSDKSMTNSQLMKMSSVAGIEHQFIQMCIDENIPFKNLDLIGGKRSDALLMCILSLINGRFNVCVGISDCYQGLMEDACDSAVDRISDFGRHPEKIPQFLEFLYNRADNKTYHRIAKAFVLKVASRAADLQTMVKFIKTHVKTVSLQVELLLKLNFAGEALRIAEKDDNLDIAKVIEYAEQNGEEMLLNAAQRIRRRN</sequence>
<organism evidence="1 2">
    <name type="scientific">Trichomonas vaginalis (strain ATCC PRA-98 / G3)</name>
    <dbReference type="NCBI Taxonomy" id="412133"/>
    <lineage>
        <taxon>Eukaryota</taxon>
        <taxon>Metamonada</taxon>
        <taxon>Parabasalia</taxon>
        <taxon>Trichomonadida</taxon>
        <taxon>Trichomonadidae</taxon>
        <taxon>Trichomonas</taxon>
    </lineage>
</organism>
<keyword evidence="2" id="KW-1185">Reference proteome</keyword>
<dbReference type="VEuPathDB" id="TrichDB:TVAGG3_0222550"/>
<dbReference type="EMBL" id="DS113532">
    <property type="protein sequence ID" value="EAY02554.1"/>
    <property type="molecule type" value="Genomic_DNA"/>
</dbReference>
<name>A2EXP4_TRIV3</name>
<dbReference type="RefSeq" id="XP_001314793.1">
    <property type="nucleotide sequence ID" value="XM_001314759.1"/>
</dbReference>
<dbReference type="VEuPathDB" id="TrichDB:TVAG_116080"/>
<evidence type="ECO:0000313" key="2">
    <source>
        <dbReference type="Proteomes" id="UP000001542"/>
    </source>
</evidence>
<gene>
    <name evidence="1" type="ORF">TVAG_116080</name>
</gene>
<accession>A2EXP4</accession>
<dbReference type="KEGG" id="tva:4760396"/>
<reference evidence="1" key="2">
    <citation type="journal article" date="2007" name="Science">
        <title>Draft genome sequence of the sexually transmitted pathogen Trichomonas vaginalis.</title>
        <authorList>
            <person name="Carlton J.M."/>
            <person name="Hirt R.P."/>
            <person name="Silva J.C."/>
            <person name="Delcher A.L."/>
            <person name="Schatz M."/>
            <person name="Zhao Q."/>
            <person name="Wortman J.R."/>
            <person name="Bidwell S.L."/>
            <person name="Alsmark U.C.M."/>
            <person name="Besteiro S."/>
            <person name="Sicheritz-Ponten T."/>
            <person name="Noel C.J."/>
            <person name="Dacks J.B."/>
            <person name="Foster P.G."/>
            <person name="Simillion C."/>
            <person name="Van de Peer Y."/>
            <person name="Miranda-Saavedra D."/>
            <person name="Barton G.J."/>
            <person name="Westrop G.D."/>
            <person name="Mueller S."/>
            <person name="Dessi D."/>
            <person name="Fiori P.L."/>
            <person name="Ren Q."/>
            <person name="Paulsen I."/>
            <person name="Zhang H."/>
            <person name="Bastida-Corcuera F.D."/>
            <person name="Simoes-Barbosa A."/>
            <person name="Brown M.T."/>
            <person name="Hayes R.D."/>
            <person name="Mukherjee M."/>
            <person name="Okumura C.Y."/>
            <person name="Schneider R."/>
            <person name="Smith A.J."/>
            <person name="Vanacova S."/>
            <person name="Villalvazo M."/>
            <person name="Haas B.J."/>
            <person name="Pertea M."/>
            <person name="Feldblyum T.V."/>
            <person name="Utterback T.R."/>
            <person name="Shu C.L."/>
            <person name="Osoegawa K."/>
            <person name="de Jong P.J."/>
            <person name="Hrdy I."/>
            <person name="Horvathova L."/>
            <person name="Zubacova Z."/>
            <person name="Dolezal P."/>
            <person name="Malik S.B."/>
            <person name="Logsdon J.M. Jr."/>
            <person name="Henze K."/>
            <person name="Gupta A."/>
            <person name="Wang C.C."/>
            <person name="Dunne R.L."/>
            <person name="Upcroft J.A."/>
            <person name="Upcroft P."/>
            <person name="White O."/>
            <person name="Salzberg S.L."/>
            <person name="Tang P."/>
            <person name="Chiu C.-H."/>
            <person name="Lee Y.-S."/>
            <person name="Embley T.M."/>
            <person name="Coombs G.H."/>
            <person name="Mottram J.C."/>
            <person name="Tachezy J."/>
            <person name="Fraser-Liggett C.M."/>
            <person name="Johnson P.J."/>
        </authorList>
    </citation>
    <scope>NUCLEOTIDE SEQUENCE [LARGE SCALE GENOMIC DNA]</scope>
    <source>
        <strain evidence="1">G3</strain>
    </source>
</reference>